<keyword evidence="2" id="KW-1185">Reference proteome</keyword>
<dbReference type="Proteomes" id="UP000013034">
    <property type="component" value="Unassembled WGS sequence"/>
</dbReference>
<sequence length="45" mass="5323">MQHANNYRNSPENVRIQNRDEIESSQHPFFRCIFANRANSKFALA</sequence>
<gene>
    <name evidence="1" type="ORF">F993_00990</name>
</gene>
<protein>
    <submittedName>
        <fullName evidence="1">Uncharacterized protein</fullName>
    </submittedName>
</protein>
<proteinExistence type="predicted"/>
<dbReference type="EMBL" id="APOI01000008">
    <property type="protein sequence ID" value="ENU24744.1"/>
    <property type="molecule type" value="Genomic_DNA"/>
</dbReference>
<comment type="caution">
    <text evidence="1">The sequence shown here is derived from an EMBL/GenBank/DDBJ whole genome shotgun (WGS) entry which is preliminary data.</text>
</comment>
<organism evidence="1 2">
    <name type="scientific">Acinetobacter proteolyticus</name>
    <dbReference type="NCBI Taxonomy" id="1776741"/>
    <lineage>
        <taxon>Bacteria</taxon>
        <taxon>Pseudomonadati</taxon>
        <taxon>Pseudomonadota</taxon>
        <taxon>Gammaproteobacteria</taxon>
        <taxon>Moraxellales</taxon>
        <taxon>Moraxellaceae</taxon>
        <taxon>Acinetobacter</taxon>
    </lineage>
</organism>
<reference evidence="1 2" key="1">
    <citation type="submission" date="2013-02" db="EMBL/GenBank/DDBJ databases">
        <title>The Genome Sequence of Acinetobacter sp. NIPH 809.</title>
        <authorList>
            <consortium name="The Broad Institute Genome Sequencing Platform"/>
            <consortium name="The Broad Institute Genome Sequencing Center for Infectious Disease"/>
            <person name="Cerqueira G."/>
            <person name="Feldgarden M."/>
            <person name="Courvalin P."/>
            <person name="Perichon B."/>
            <person name="Grillot-Courvalin C."/>
            <person name="Clermont D."/>
            <person name="Rocha E."/>
            <person name="Yoon E.-J."/>
            <person name="Nemec A."/>
            <person name="Walker B."/>
            <person name="Young S.K."/>
            <person name="Zeng Q."/>
            <person name="Gargeya S."/>
            <person name="Fitzgerald M."/>
            <person name="Haas B."/>
            <person name="Abouelleil A."/>
            <person name="Alvarado L."/>
            <person name="Arachchi H.M."/>
            <person name="Berlin A.M."/>
            <person name="Chapman S.B."/>
            <person name="Dewar J."/>
            <person name="Goldberg J."/>
            <person name="Griggs A."/>
            <person name="Gujja S."/>
            <person name="Hansen M."/>
            <person name="Howarth C."/>
            <person name="Imamovic A."/>
            <person name="Larimer J."/>
            <person name="McCowan C."/>
            <person name="Murphy C."/>
            <person name="Neiman D."/>
            <person name="Pearson M."/>
            <person name="Priest M."/>
            <person name="Roberts A."/>
            <person name="Saif S."/>
            <person name="Shea T."/>
            <person name="Sisk P."/>
            <person name="Sykes S."/>
            <person name="Wortman J."/>
            <person name="Nusbaum C."/>
            <person name="Birren B."/>
        </authorList>
    </citation>
    <scope>NUCLEOTIDE SEQUENCE [LARGE SCALE GENOMIC DNA]</scope>
    <source>
        <strain evidence="1 2">NIPH 809</strain>
    </source>
</reference>
<evidence type="ECO:0000313" key="2">
    <source>
        <dbReference type="Proteomes" id="UP000013034"/>
    </source>
</evidence>
<evidence type="ECO:0000313" key="1">
    <source>
        <dbReference type="EMBL" id="ENU24744.1"/>
    </source>
</evidence>
<accession>A0ABN0JHR6</accession>
<name>A0ABN0JHR6_9GAMM</name>